<dbReference type="InterPro" id="IPR011992">
    <property type="entry name" value="EF-hand-dom_pair"/>
</dbReference>
<evidence type="ECO:0000313" key="7">
    <source>
        <dbReference type="Proteomes" id="UP000663828"/>
    </source>
</evidence>
<name>A0A813V882_ADIRI</name>
<dbReference type="InterPro" id="IPR036322">
    <property type="entry name" value="WD40_repeat_dom_sf"/>
</dbReference>
<keyword evidence="4" id="KW-0966">Cell projection</keyword>
<dbReference type="PANTHER" id="PTHR13720:SF13">
    <property type="entry name" value="CILIA- AND FLAGELLA-ASSOCIATED PROTEIN 251"/>
    <property type="match status" value="1"/>
</dbReference>
<evidence type="ECO:0000256" key="4">
    <source>
        <dbReference type="ARBA" id="ARBA00023273"/>
    </source>
</evidence>
<evidence type="ECO:0000313" key="6">
    <source>
        <dbReference type="EMBL" id="CAF0838904.1"/>
    </source>
</evidence>
<keyword evidence="3" id="KW-0677">Repeat</keyword>
<accession>A0A813V882</accession>
<organism evidence="6 7">
    <name type="scientific">Adineta ricciae</name>
    <name type="common">Rotifer</name>
    <dbReference type="NCBI Taxonomy" id="249248"/>
    <lineage>
        <taxon>Eukaryota</taxon>
        <taxon>Metazoa</taxon>
        <taxon>Spiralia</taxon>
        <taxon>Gnathifera</taxon>
        <taxon>Rotifera</taxon>
        <taxon>Eurotatoria</taxon>
        <taxon>Bdelloidea</taxon>
        <taxon>Adinetida</taxon>
        <taxon>Adinetidae</taxon>
        <taxon>Adineta</taxon>
    </lineage>
</organism>
<dbReference type="InterPro" id="IPR015943">
    <property type="entry name" value="WD40/YVTN_repeat-like_dom_sf"/>
</dbReference>
<dbReference type="Gene3D" id="2.130.10.10">
    <property type="entry name" value="YVTN repeat-like/Quinoprotein amine dehydrogenase"/>
    <property type="match status" value="2"/>
</dbReference>
<evidence type="ECO:0000256" key="1">
    <source>
        <dbReference type="ARBA" id="ARBA00004138"/>
    </source>
</evidence>
<dbReference type="PANTHER" id="PTHR13720">
    <property type="entry name" value="WD-40 REPEAT PROTEIN"/>
    <property type="match status" value="1"/>
</dbReference>
<sequence length="918" mass="104650">MLSPSEKNIQRTDNDSSRNISIQSTVNENPSSLSLRWLIGMNPNVPLLNLSVNDKTRYFYTAGNVGVIETGSGKGQSLLQGHTSMIVTAAVSYDKQWLVTAESLPETFLIIWNTYSLKPAKYLSHIHETGVIQVGISRDGKLISILTEIPDQRIILWRWLNTDASPFVLSTIPLNCERQSRFHMIEDRSMFCSIGKDSVIFYGLGKDTDRIQVEIHRHIQRKFNQRINPILICYLIPGKHEAVIITTTGKAIFFEIEYMQRQQTKDAMSSSTTLIDGQVYIADRTKVKRLHDLQRDISSVKWLNEHIILGTVQSQVVVYDYNLNFIKQYPSLNIGAIISIAINEVRHNEEEKSNEKGWSDNFDHTNKSFEFDEVICQSDNAIVVTQKNFSLIKLVRRVPTSPITDISVNSVLPIVYIGTSAGCLYVWHGAGRSLFLTKDFSSSTNVGISKLALAKDCSFLAIGLDNGSIWLCDAATCNPISNHPLHNSQSSIIHLQFSPNALFLAAVSLDKASLLLLYSLNQRFLNFKGIALYIRDEQTPFIYYNHGHCTNHSGKITAILFAEDRYTKKQRLLSSDNHGNLTEYCIDQQREHPFEIQACVNLIEHPSYIISMTTYSIDGKTDYLICSVNTGQIKFFDLDSNKCRHTLQTLRIPLQQIKICTFDCEDTPTTSYLAFRTSTAVGVMKLPGMGHPNEYDMILAHPDGIRSLDIISNRNLLITCGEQDKCMFIWKLDSILMNKRMENQNFESLTSYQPLFYYIQLQDPSNLHIEQVIPLPLVVDFARALGNYLSERQVQELYDEQCFKKKIADPHQIRVDFNETTQIYYNHFAQNHHQLSIDDILKSVFDQHKSPKTSKIDIHSLIQTLMSDGERMTLNEIQEAFRTLGILNDKIDSIDALPADLNLQDFLYIFSLDKKREE</sequence>
<dbReference type="Pfam" id="PF00400">
    <property type="entry name" value="WD40"/>
    <property type="match status" value="1"/>
</dbReference>
<keyword evidence="2" id="KW-0853">WD repeat</keyword>
<dbReference type="SUPFAM" id="SSF101908">
    <property type="entry name" value="Putative isomerase YbhE"/>
    <property type="match status" value="1"/>
</dbReference>
<proteinExistence type="predicted"/>
<dbReference type="InterPro" id="IPR001680">
    <property type="entry name" value="WD40_rpt"/>
</dbReference>
<dbReference type="AlphaFoldDB" id="A0A813V882"/>
<dbReference type="SMART" id="SM00320">
    <property type="entry name" value="WD40"/>
    <property type="match status" value="7"/>
</dbReference>
<comment type="caution">
    <text evidence="6">The sequence shown here is derived from an EMBL/GenBank/DDBJ whole genome shotgun (WGS) entry which is preliminary data.</text>
</comment>
<gene>
    <name evidence="6" type="ORF">XAT740_LOCUS4862</name>
</gene>
<dbReference type="GO" id="GO:0031514">
    <property type="term" value="C:motile cilium"/>
    <property type="evidence" value="ECO:0007669"/>
    <property type="project" value="TreeGrafter"/>
</dbReference>
<dbReference type="SUPFAM" id="SSF47473">
    <property type="entry name" value="EF-hand"/>
    <property type="match status" value="1"/>
</dbReference>
<evidence type="ECO:0000256" key="5">
    <source>
        <dbReference type="ARBA" id="ARBA00040994"/>
    </source>
</evidence>
<dbReference type="Proteomes" id="UP000663828">
    <property type="component" value="Unassembled WGS sequence"/>
</dbReference>
<comment type="subcellular location">
    <subcellularLocation>
        <location evidence="1">Cell projection</location>
        <location evidence="1">Cilium</location>
    </subcellularLocation>
</comment>
<dbReference type="EMBL" id="CAJNOR010000204">
    <property type="protein sequence ID" value="CAF0838904.1"/>
    <property type="molecule type" value="Genomic_DNA"/>
</dbReference>
<dbReference type="InterPro" id="IPR050630">
    <property type="entry name" value="WD_repeat_EMAP"/>
</dbReference>
<evidence type="ECO:0000256" key="2">
    <source>
        <dbReference type="ARBA" id="ARBA00022574"/>
    </source>
</evidence>
<dbReference type="SUPFAM" id="SSF50978">
    <property type="entry name" value="WD40 repeat-like"/>
    <property type="match status" value="1"/>
</dbReference>
<protein>
    <recommendedName>
        <fullName evidence="5">Cilia- and flagella-associated protein 251</fullName>
    </recommendedName>
</protein>
<evidence type="ECO:0000256" key="3">
    <source>
        <dbReference type="ARBA" id="ARBA00022737"/>
    </source>
</evidence>
<keyword evidence="7" id="KW-1185">Reference proteome</keyword>
<reference evidence="6" key="1">
    <citation type="submission" date="2021-02" db="EMBL/GenBank/DDBJ databases">
        <authorList>
            <person name="Nowell W R."/>
        </authorList>
    </citation>
    <scope>NUCLEOTIDE SEQUENCE</scope>
</reference>